<evidence type="ECO:0000256" key="1">
    <source>
        <dbReference type="ARBA" id="ARBA00022884"/>
    </source>
</evidence>
<dbReference type="Pfam" id="PF00076">
    <property type="entry name" value="RRM_1"/>
    <property type="match status" value="1"/>
</dbReference>
<sequence length="677" mass="75939">MVSFQSVHKDSLVVPSIVAEYSTLCLCWLATYTLLPVSFLPVEYVIGLGASRRRIPRHLAMSSLPGSLGMGPSPIPCRMLEREVRSCGRAENSAGSTQRTMTGMSEQEVLWRNPTSSSSLSQMPHYGVIPMDCANSCRICKSQDFRKWESCRTMSLVGGFSRRYPVSPAPSYRRRSILASITLIGSQDLAVKSRTHLFPHSPLECGDVGFHGVATSVVFGTAGFRFENLSPICTWCKIKYAKDGKKFLGYTDNLCIESQCFPSKNTCLRSDSNQQPSSAVVRRINKRGWLGSNQQTHLASRNFAFRRTHPRCELATDHVLASRHSLRGTFVHFACHLPRPILLNVARRPSGPESPTRLEFLLLPGHLTTTTLLLVLPWGGGGGRGGAQFHCLRSGGRSVTTTHSSKYDYCPPTQLGDATQEQYRGVRDYGTKGDPERTRQQAKRRRKTRSRRRREEDERTKKARKEVKFSVCDVGARLRVCVTRVTSGQQRLALRMRIDRSPPPSSEYVVRESNTSGLEEHWPITEQQDFFKLPGFRHSGREVVCRGLTGFEYVLLILWSQLQDCFVEGANFCDSFTLYKLYVGNLAAEVNEGALRQLFQEQGLSCTTILVKRGGYAFVECTDQSAADKAIDKLNAKEEIYSQSNVLELRPNNELFEASVNMTAITKIIGLIWDSRF</sequence>
<comment type="caution">
    <text evidence="5">The sequence shown here is derived from an EMBL/GenBank/DDBJ whole genome shotgun (WGS) entry which is preliminary data.</text>
</comment>
<dbReference type="InterPro" id="IPR035979">
    <property type="entry name" value="RBD_domain_sf"/>
</dbReference>
<dbReference type="EMBL" id="JARBHB010000012">
    <property type="protein sequence ID" value="KAJ8871606.1"/>
    <property type="molecule type" value="Genomic_DNA"/>
</dbReference>
<evidence type="ECO:0000256" key="3">
    <source>
        <dbReference type="SAM" id="MobiDB-lite"/>
    </source>
</evidence>
<dbReference type="PROSITE" id="PS50102">
    <property type="entry name" value="RRM"/>
    <property type="match status" value="1"/>
</dbReference>
<dbReference type="Proteomes" id="UP001159363">
    <property type="component" value="Chromosome 11"/>
</dbReference>
<proteinExistence type="predicted"/>
<dbReference type="SMART" id="SM00360">
    <property type="entry name" value="RRM"/>
    <property type="match status" value="1"/>
</dbReference>
<keyword evidence="6" id="KW-1185">Reference proteome</keyword>
<dbReference type="Gene3D" id="3.30.70.330">
    <property type="match status" value="1"/>
</dbReference>
<feature type="compositionally biased region" description="Basic and acidic residues" evidence="3">
    <location>
        <begin position="424"/>
        <end position="439"/>
    </location>
</feature>
<evidence type="ECO:0000256" key="2">
    <source>
        <dbReference type="PROSITE-ProRule" id="PRU00176"/>
    </source>
</evidence>
<dbReference type="InterPro" id="IPR012677">
    <property type="entry name" value="Nucleotide-bd_a/b_plait_sf"/>
</dbReference>
<evidence type="ECO:0000313" key="5">
    <source>
        <dbReference type="EMBL" id="KAJ8871606.1"/>
    </source>
</evidence>
<accession>A0ABQ9GHW2</accession>
<dbReference type="InterPro" id="IPR000504">
    <property type="entry name" value="RRM_dom"/>
</dbReference>
<dbReference type="SUPFAM" id="SSF54928">
    <property type="entry name" value="RNA-binding domain, RBD"/>
    <property type="match status" value="1"/>
</dbReference>
<evidence type="ECO:0000259" key="4">
    <source>
        <dbReference type="PROSITE" id="PS50102"/>
    </source>
</evidence>
<organism evidence="5 6">
    <name type="scientific">Dryococelus australis</name>
    <dbReference type="NCBI Taxonomy" id="614101"/>
    <lineage>
        <taxon>Eukaryota</taxon>
        <taxon>Metazoa</taxon>
        <taxon>Ecdysozoa</taxon>
        <taxon>Arthropoda</taxon>
        <taxon>Hexapoda</taxon>
        <taxon>Insecta</taxon>
        <taxon>Pterygota</taxon>
        <taxon>Neoptera</taxon>
        <taxon>Polyneoptera</taxon>
        <taxon>Phasmatodea</taxon>
        <taxon>Verophasmatodea</taxon>
        <taxon>Anareolatae</taxon>
        <taxon>Phasmatidae</taxon>
        <taxon>Eurycanthinae</taxon>
        <taxon>Dryococelus</taxon>
    </lineage>
</organism>
<name>A0ABQ9GHW2_9NEOP</name>
<keyword evidence="1 2" id="KW-0694">RNA-binding</keyword>
<dbReference type="CDD" id="cd12358">
    <property type="entry name" value="RRM1_VICKZ"/>
    <property type="match status" value="1"/>
</dbReference>
<gene>
    <name evidence="5" type="ORF">PR048_027933</name>
</gene>
<feature type="compositionally biased region" description="Basic residues" evidence="3">
    <location>
        <begin position="440"/>
        <end position="452"/>
    </location>
</feature>
<protein>
    <recommendedName>
        <fullName evidence="4">RRM domain-containing protein</fullName>
    </recommendedName>
</protein>
<feature type="domain" description="RRM" evidence="4">
    <location>
        <begin position="579"/>
        <end position="654"/>
    </location>
</feature>
<feature type="region of interest" description="Disordered" evidence="3">
    <location>
        <begin position="399"/>
        <end position="461"/>
    </location>
</feature>
<evidence type="ECO:0000313" key="6">
    <source>
        <dbReference type="Proteomes" id="UP001159363"/>
    </source>
</evidence>
<reference evidence="5 6" key="1">
    <citation type="submission" date="2023-02" db="EMBL/GenBank/DDBJ databases">
        <title>LHISI_Scaffold_Assembly.</title>
        <authorList>
            <person name="Stuart O.P."/>
            <person name="Cleave R."/>
            <person name="Magrath M.J.L."/>
            <person name="Mikheyev A.S."/>
        </authorList>
    </citation>
    <scope>NUCLEOTIDE SEQUENCE [LARGE SCALE GENOMIC DNA]</scope>
    <source>
        <strain evidence="5">Daus_M_001</strain>
        <tissue evidence="5">Leg muscle</tissue>
    </source>
</reference>